<evidence type="ECO:0000256" key="4">
    <source>
        <dbReference type="ARBA" id="ARBA00022553"/>
    </source>
</evidence>
<dbReference type="PANTHER" id="PTHR43520">
    <property type="entry name" value="ATP7, ISOFORM B"/>
    <property type="match status" value="1"/>
</dbReference>
<dbReference type="RefSeq" id="WP_345059557.1">
    <property type="nucleotide sequence ID" value="NZ_BAABDK010000035.1"/>
</dbReference>
<feature type="compositionally biased region" description="Basic and acidic residues" evidence="11">
    <location>
        <begin position="189"/>
        <end position="199"/>
    </location>
</feature>
<evidence type="ECO:0000256" key="10">
    <source>
        <dbReference type="ARBA" id="ARBA00023136"/>
    </source>
</evidence>
<dbReference type="NCBIfam" id="TIGR01494">
    <property type="entry name" value="ATPase_P-type"/>
    <property type="match status" value="1"/>
</dbReference>
<accession>A0ABP7UXA6</accession>
<organism evidence="13 14">
    <name type="scientific">Hymenobacter glaciei</name>
    <dbReference type="NCBI Taxonomy" id="877209"/>
    <lineage>
        <taxon>Bacteria</taxon>
        <taxon>Pseudomonadati</taxon>
        <taxon>Bacteroidota</taxon>
        <taxon>Cytophagia</taxon>
        <taxon>Cytophagales</taxon>
        <taxon>Hymenobacteraceae</taxon>
        <taxon>Hymenobacter</taxon>
    </lineage>
</organism>
<dbReference type="InterPro" id="IPR023214">
    <property type="entry name" value="HAD_sf"/>
</dbReference>
<feature type="transmembrane region" description="Helical" evidence="12">
    <location>
        <begin position="6"/>
        <end position="33"/>
    </location>
</feature>
<keyword evidence="8 12" id="KW-1133">Transmembrane helix</keyword>
<dbReference type="PANTHER" id="PTHR43520:SF5">
    <property type="entry name" value="CATION-TRANSPORTING P-TYPE ATPASE-RELATED"/>
    <property type="match status" value="1"/>
</dbReference>
<dbReference type="Gene3D" id="3.40.50.1000">
    <property type="entry name" value="HAD superfamily/HAD-like"/>
    <property type="match status" value="1"/>
</dbReference>
<keyword evidence="14" id="KW-1185">Reference proteome</keyword>
<feature type="region of interest" description="Disordered" evidence="11">
    <location>
        <begin position="162"/>
        <end position="205"/>
    </location>
</feature>
<evidence type="ECO:0000256" key="5">
    <source>
        <dbReference type="ARBA" id="ARBA00022692"/>
    </source>
</evidence>
<keyword evidence="10 12" id="KW-0472">Membrane</keyword>
<reference evidence="14" key="1">
    <citation type="journal article" date="2019" name="Int. J. Syst. Evol. Microbiol.">
        <title>The Global Catalogue of Microorganisms (GCM) 10K type strain sequencing project: providing services to taxonomists for standard genome sequencing and annotation.</title>
        <authorList>
            <consortium name="The Broad Institute Genomics Platform"/>
            <consortium name="The Broad Institute Genome Sequencing Center for Infectious Disease"/>
            <person name="Wu L."/>
            <person name="Ma J."/>
        </authorList>
    </citation>
    <scope>NUCLEOTIDE SEQUENCE [LARGE SCALE GENOMIC DNA]</scope>
    <source>
        <strain evidence="14">JCM 17225</strain>
    </source>
</reference>
<comment type="subcellular location">
    <subcellularLocation>
        <location evidence="1">Cell membrane</location>
        <topology evidence="1">Multi-pass membrane protein</topology>
    </subcellularLocation>
</comment>
<proteinExistence type="predicted"/>
<dbReference type="SUPFAM" id="SSF56784">
    <property type="entry name" value="HAD-like"/>
    <property type="match status" value="1"/>
</dbReference>
<dbReference type="InterPro" id="IPR018303">
    <property type="entry name" value="ATPase_P-typ_P_site"/>
</dbReference>
<evidence type="ECO:0000313" key="14">
    <source>
        <dbReference type="Proteomes" id="UP001501469"/>
    </source>
</evidence>
<evidence type="ECO:0000256" key="3">
    <source>
        <dbReference type="ARBA" id="ARBA00022475"/>
    </source>
</evidence>
<dbReference type="Gene3D" id="3.40.1110.10">
    <property type="entry name" value="Calcium-transporting ATPase, cytoplasmic domain N"/>
    <property type="match status" value="2"/>
</dbReference>
<feature type="compositionally biased region" description="Low complexity" evidence="11">
    <location>
        <begin position="162"/>
        <end position="171"/>
    </location>
</feature>
<keyword evidence="4" id="KW-0597">Phosphoprotein</keyword>
<evidence type="ECO:0000313" key="13">
    <source>
        <dbReference type="EMBL" id="GAA4054677.1"/>
    </source>
</evidence>
<evidence type="ECO:0008006" key="15">
    <source>
        <dbReference type="Google" id="ProtNLM"/>
    </source>
</evidence>
<evidence type="ECO:0000256" key="2">
    <source>
        <dbReference type="ARBA" id="ARBA00022448"/>
    </source>
</evidence>
<keyword evidence="2" id="KW-0813">Transport</keyword>
<dbReference type="InterPro" id="IPR001757">
    <property type="entry name" value="P_typ_ATPase"/>
</dbReference>
<evidence type="ECO:0000256" key="11">
    <source>
        <dbReference type="SAM" id="MobiDB-lite"/>
    </source>
</evidence>
<dbReference type="InterPro" id="IPR023299">
    <property type="entry name" value="ATPase_P-typ_cyto_dom_N"/>
</dbReference>
<dbReference type="EMBL" id="BAABDK010000035">
    <property type="protein sequence ID" value="GAA4054677.1"/>
    <property type="molecule type" value="Genomic_DNA"/>
</dbReference>
<protein>
    <recommendedName>
        <fullName evidence="15">HMA domain-containing protein</fullName>
    </recommendedName>
</protein>
<gene>
    <name evidence="13" type="ORF">GCM10022409_47210</name>
</gene>
<evidence type="ECO:0000256" key="7">
    <source>
        <dbReference type="ARBA" id="ARBA00022967"/>
    </source>
</evidence>
<dbReference type="Pfam" id="PF00702">
    <property type="entry name" value="Hydrolase"/>
    <property type="match status" value="1"/>
</dbReference>
<dbReference type="InterPro" id="IPR036412">
    <property type="entry name" value="HAD-like_sf"/>
</dbReference>
<keyword evidence="3" id="KW-1003">Cell membrane</keyword>
<dbReference type="PRINTS" id="PR00119">
    <property type="entry name" value="CATATPASE"/>
</dbReference>
<feature type="transmembrane region" description="Helical" evidence="12">
    <location>
        <begin position="351"/>
        <end position="375"/>
    </location>
</feature>
<keyword evidence="7" id="KW-1278">Translocase</keyword>
<name>A0ABP7UXA6_9BACT</name>
<evidence type="ECO:0000256" key="8">
    <source>
        <dbReference type="ARBA" id="ARBA00022989"/>
    </source>
</evidence>
<evidence type="ECO:0000256" key="12">
    <source>
        <dbReference type="SAM" id="Phobius"/>
    </source>
</evidence>
<feature type="transmembrane region" description="Helical" evidence="12">
    <location>
        <begin position="381"/>
        <end position="403"/>
    </location>
</feature>
<evidence type="ECO:0000256" key="9">
    <source>
        <dbReference type="ARBA" id="ARBA00023065"/>
    </source>
</evidence>
<comment type="caution">
    <text evidence="13">The sequence shown here is derived from an EMBL/GenBank/DDBJ whole genome shotgun (WGS) entry which is preliminary data.</text>
</comment>
<evidence type="ECO:0000256" key="6">
    <source>
        <dbReference type="ARBA" id="ARBA00022842"/>
    </source>
</evidence>
<dbReference type="Gene3D" id="1.20.1110.10">
    <property type="entry name" value="Calcium-transporting ATPase, transmembrane domain"/>
    <property type="match status" value="1"/>
</dbReference>
<keyword evidence="5 12" id="KW-0812">Transmembrane</keyword>
<dbReference type="PROSITE" id="PS00154">
    <property type="entry name" value="ATPASE_E1_E2"/>
    <property type="match status" value="1"/>
</dbReference>
<keyword evidence="9" id="KW-0406">Ion transport</keyword>
<keyword evidence="6" id="KW-0460">Magnesium</keyword>
<sequence length="408" mass="43433">MALRAFTSVLIIACPCALSLATPFAMGAALRVLGRRQLYLKNAAVIETLSRADTLVFDKTGTLTDAHRAAVSFSGSALSHEDEQRVAALVRHSTHPLSQRLSAHLAPSDFVVEEFAETPGQGISGLVVGTRVRVGSAAFVGGSSTPPPSPLPGWEGGLVFNSSSINLESSPPSQPGRGLGGGVDASTKPAHEPGRDHNTLAKAPAERSSQVYVALNGQPAGCYDLRSEYREHLPELLQQLGQRYQLALLTGDNEADSTRLRQLFGPEAELRFQQSPLDKLAFVEALQKQGRRVVMVGDGLNDAGALQRADVGIALTETLTNFSPACDAILEAGSFGRLATILRFARDCRHIVLATFLLSFCYNGIGLSLAVQGLLTPIASAILMPISSLSVMVFATLLVRYAAHRRQL</sequence>
<dbReference type="Proteomes" id="UP001501469">
    <property type="component" value="Unassembled WGS sequence"/>
</dbReference>
<evidence type="ECO:0000256" key="1">
    <source>
        <dbReference type="ARBA" id="ARBA00004651"/>
    </source>
</evidence>